<dbReference type="InterPro" id="IPR003598">
    <property type="entry name" value="Ig_sub2"/>
</dbReference>
<dbReference type="Proteomes" id="UP000504617">
    <property type="component" value="Unplaced"/>
</dbReference>
<dbReference type="InterPro" id="IPR013098">
    <property type="entry name" value="Ig_I-set"/>
</dbReference>
<dbReference type="InterPro" id="IPR003599">
    <property type="entry name" value="Ig_sub"/>
</dbReference>
<evidence type="ECO:0000313" key="10">
    <source>
        <dbReference type="Proteomes" id="UP000504617"/>
    </source>
</evidence>
<dbReference type="InterPro" id="IPR007110">
    <property type="entry name" value="Ig-like_dom"/>
</dbReference>
<accession>A0A6I9Y786</accession>
<feature type="domain" description="Ig-like" evidence="9">
    <location>
        <begin position="577"/>
        <end position="663"/>
    </location>
</feature>
<dbReference type="CDD" id="cd00096">
    <property type="entry name" value="Ig"/>
    <property type="match status" value="2"/>
</dbReference>
<dbReference type="Gene3D" id="2.60.40.10">
    <property type="entry name" value="Immunoglobulins"/>
    <property type="match status" value="9"/>
</dbReference>
<evidence type="ECO:0000256" key="3">
    <source>
        <dbReference type="ARBA" id="ARBA00022729"/>
    </source>
</evidence>
<evidence type="ECO:0000256" key="6">
    <source>
        <dbReference type="ARBA" id="ARBA00023157"/>
    </source>
</evidence>
<dbReference type="AlphaFoldDB" id="A0A6I9Y786"/>
<dbReference type="PANTHER" id="PTHR45080">
    <property type="entry name" value="CONTACTIN 5"/>
    <property type="match status" value="1"/>
</dbReference>
<dbReference type="RefSeq" id="XP_013914740.1">
    <property type="nucleotide sequence ID" value="XM_014059265.1"/>
</dbReference>
<feature type="domain" description="Ig-like" evidence="9">
    <location>
        <begin position="58"/>
        <end position="144"/>
    </location>
</feature>
<evidence type="ECO:0000256" key="7">
    <source>
        <dbReference type="ARBA" id="ARBA00023180"/>
    </source>
</evidence>
<evidence type="ECO:0000256" key="1">
    <source>
        <dbReference type="ARBA" id="ARBA00004167"/>
    </source>
</evidence>
<comment type="subcellular location">
    <subcellularLocation>
        <location evidence="1">Membrane</location>
        <topology evidence="1">Single-pass membrane protein</topology>
    </subcellularLocation>
</comment>
<protein>
    <submittedName>
        <fullName evidence="11">Hemicentin-1-like</fullName>
    </submittedName>
</protein>
<keyword evidence="8" id="KW-0393">Immunoglobulin domain</keyword>
<proteinExistence type="predicted"/>
<dbReference type="InterPro" id="IPR009138">
    <property type="entry name" value="Neural_cell_adh"/>
</dbReference>
<keyword evidence="10" id="KW-1185">Reference proteome</keyword>
<dbReference type="FunFam" id="2.60.40.10:FF:000726">
    <property type="entry name" value="Hemicentin 1"/>
    <property type="match status" value="1"/>
</dbReference>
<feature type="domain" description="Ig-like" evidence="9">
    <location>
        <begin position="485"/>
        <end position="570"/>
    </location>
</feature>
<keyword evidence="5" id="KW-0472">Membrane</keyword>
<dbReference type="InterPro" id="IPR050958">
    <property type="entry name" value="Cell_Adh-Cytoskel_Orgn"/>
</dbReference>
<feature type="domain" description="Ig-like" evidence="9">
    <location>
        <begin position="273"/>
        <end position="359"/>
    </location>
</feature>
<dbReference type="GO" id="GO:0007156">
    <property type="term" value="P:homophilic cell adhesion via plasma membrane adhesion molecules"/>
    <property type="evidence" value="ECO:0007669"/>
    <property type="project" value="TreeGrafter"/>
</dbReference>
<evidence type="ECO:0000256" key="5">
    <source>
        <dbReference type="ARBA" id="ARBA00023136"/>
    </source>
</evidence>
<dbReference type="GO" id="GO:0043025">
    <property type="term" value="C:neuronal cell body"/>
    <property type="evidence" value="ECO:0007669"/>
    <property type="project" value="TreeGrafter"/>
</dbReference>
<keyword evidence="4" id="KW-1133">Transmembrane helix</keyword>
<dbReference type="PANTHER" id="PTHR45080:SF28">
    <property type="entry name" value="HEMICENTIN-2"/>
    <property type="match status" value="1"/>
</dbReference>
<evidence type="ECO:0000256" key="4">
    <source>
        <dbReference type="ARBA" id="ARBA00022989"/>
    </source>
</evidence>
<dbReference type="FunFam" id="2.60.40.10:FF:000186">
    <property type="entry name" value="Hemicentin 1"/>
    <property type="match status" value="1"/>
</dbReference>
<dbReference type="SMART" id="SM00409">
    <property type="entry name" value="IG"/>
    <property type="match status" value="9"/>
</dbReference>
<feature type="domain" description="Ig-like" evidence="9">
    <location>
        <begin position="180"/>
        <end position="269"/>
    </location>
</feature>
<dbReference type="OrthoDB" id="9000577at2759"/>
<organism evidence="10 11">
    <name type="scientific">Thamnophis sirtalis</name>
    <dbReference type="NCBI Taxonomy" id="35019"/>
    <lineage>
        <taxon>Eukaryota</taxon>
        <taxon>Metazoa</taxon>
        <taxon>Chordata</taxon>
        <taxon>Craniata</taxon>
        <taxon>Vertebrata</taxon>
        <taxon>Euteleostomi</taxon>
        <taxon>Lepidosauria</taxon>
        <taxon>Squamata</taxon>
        <taxon>Bifurcata</taxon>
        <taxon>Unidentata</taxon>
        <taxon>Episquamata</taxon>
        <taxon>Toxicofera</taxon>
        <taxon>Serpentes</taxon>
        <taxon>Colubroidea</taxon>
        <taxon>Colubridae</taxon>
        <taxon>Natricinae</taxon>
        <taxon>Thamnophis</taxon>
    </lineage>
</organism>
<evidence type="ECO:0000256" key="2">
    <source>
        <dbReference type="ARBA" id="ARBA00022692"/>
    </source>
</evidence>
<feature type="domain" description="Ig-like" evidence="9">
    <location>
        <begin position="667"/>
        <end position="742"/>
    </location>
</feature>
<dbReference type="FunFam" id="2.60.40.10:FF:000130">
    <property type="entry name" value="Hemicentin 1"/>
    <property type="match status" value="3"/>
</dbReference>
<dbReference type="GO" id="GO:0008046">
    <property type="term" value="F:axon guidance receptor activity"/>
    <property type="evidence" value="ECO:0007669"/>
    <property type="project" value="TreeGrafter"/>
</dbReference>
<dbReference type="InterPro" id="IPR013783">
    <property type="entry name" value="Ig-like_fold"/>
</dbReference>
<dbReference type="GO" id="GO:0005886">
    <property type="term" value="C:plasma membrane"/>
    <property type="evidence" value="ECO:0007669"/>
    <property type="project" value="TreeGrafter"/>
</dbReference>
<reference evidence="11" key="1">
    <citation type="submission" date="2025-08" db="UniProtKB">
        <authorList>
            <consortium name="RefSeq"/>
        </authorList>
    </citation>
    <scope>IDENTIFICATION</scope>
    <source>
        <tissue evidence="11">Skeletal muscle</tissue>
    </source>
</reference>
<evidence type="ECO:0000256" key="8">
    <source>
        <dbReference type="ARBA" id="ARBA00023319"/>
    </source>
</evidence>
<dbReference type="GO" id="GO:0050808">
    <property type="term" value="P:synapse organization"/>
    <property type="evidence" value="ECO:0007669"/>
    <property type="project" value="TreeGrafter"/>
</dbReference>
<dbReference type="SUPFAM" id="SSF48726">
    <property type="entry name" value="Immunoglobulin"/>
    <property type="match status" value="10"/>
</dbReference>
<dbReference type="Pfam" id="PF13927">
    <property type="entry name" value="Ig_3"/>
    <property type="match status" value="3"/>
</dbReference>
<dbReference type="SMART" id="SM00408">
    <property type="entry name" value="IGc2"/>
    <property type="match status" value="8"/>
</dbReference>
<keyword evidence="3" id="KW-0732">Signal</keyword>
<name>A0A6I9Y786_9SAUR</name>
<dbReference type="GO" id="GO:0030424">
    <property type="term" value="C:axon"/>
    <property type="evidence" value="ECO:0007669"/>
    <property type="project" value="TreeGrafter"/>
</dbReference>
<sequence length="814" mass="88547">MIAKVDTATNRNLLSKVPPIIQHGQQIFSTIEDVPVTLPCKASGVPRPSIVWSKSFPPKIQPGPRVIKAKVGNRIDIHCSAQGIPSPRITWLKDQQPLLIDNKQYASSLDGTLSIIKVVLSDAGIYKCVASNIAGHDEAEIMIQVQEPPTVGARGPPYNSPFQERVAKEQIAFPCPVKVPPIIKGENITTEVSALQHTSLKLECEARGIPVPTITWYKDGSPIISGPQALYLEHGQFLQIPHAQVSDSAQYTCQATNEAGMAEKIFQVDVYVPPVIEGVSETLQNKQVVVGSSLILECNAAGKPPPLLTWLKDGVPVTASDNLHVVFGGKKLEILNAAVADHGQYVCVATSIAGEQEIKYDVEILGEWFKNGQPIEGGVGYKFLLNGRKFFISRAEISDAGHYQCIATNKAGEIKKEFDVIVHVVTWYKDNLPLINIAGITFLNRGQVAQIDAAQISDTGIYKCAVTNAAGVAELFYNLQVHVPPSISGSNEMVTVVVNNQVRLECEARGIPVPILTWLKDGSPVSSVLSGLQIRSGGRILALTSAQISDTGKYTCVAVNAAGEKQRNIDVRVFVPPNIMGEEQNVSVAMGEHLELRCQSDAIPPPTLQWLKDGQLLQKKLGLTITEGGSVLKIEQAQVQDTGRYTCEATNIAGKMEKNYNVNIWVPSSIYSSETVTQLTVIEGNLISMMCESSGIPPPILAWRKNGGRMLRLMQVKMEDAGHYICVVTNIAGEVRKNFELSVLVPPSIVGENKLEDIKVKEGHSIMLTCEVTGGRTLQILNAQEDNTGRYTCIATNEAGETLKHYEVKVYSKF</sequence>
<dbReference type="InterPro" id="IPR036179">
    <property type="entry name" value="Ig-like_dom_sf"/>
</dbReference>
<evidence type="ECO:0000313" key="11">
    <source>
        <dbReference type="RefSeq" id="XP_013914740.1"/>
    </source>
</evidence>
<feature type="domain" description="Ig-like" evidence="9">
    <location>
        <begin position="405"/>
        <end position="480"/>
    </location>
</feature>
<keyword evidence="7" id="KW-0325">Glycoprotein</keyword>
<dbReference type="GeneID" id="106543290"/>
<keyword evidence="6" id="KW-1015">Disulfide bond</keyword>
<dbReference type="PRINTS" id="PR01838">
    <property type="entry name" value="NCAMFAMILY"/>
</dbReference>
<keyword evidence="2" id="KW-0812">Transmembrane</keyword>
<dbReference type="Pfam" id="PF07679">
    <property type="entry name" value="I-set"/>
    <property type="match status" value="6"/>
</dbReference>
<evidence type="ECO:0000259" key="9">
    <source>
        <dbReference type="PROSITE" id="PS50835"/>
    </source>
</evidence>
<dbReference type="KEGG" id="tsr:106543290"/>
<gene>
    <name evidence="11" type="primary">LOC106543290</name>
</gene>
<dbReference type="PROSITE" id="PS50835">
    <property type="entry name" value="IG_LIKE"/>
    <property type="match status" value="7"/>
</dbReference>